<proteinExistence type="predicted"/>
<dbReference type="EMBL" id="BLKX01000001">
    <property type="protein sequence ID" value="GFG82547.1"/>
    <property type="molecule type" value="Genomic_DNA"/>
</dbReference>
<feature type="transmembrane region" description="Helical" evidence="1">
    <location>
        <begin position="197"/>
        <end position="215"/>
    </location>
</feature>
<comment type="caution">
    <text evidence="3">The sequence shown here is derived from an EMBL/GenBank/DDBJ whole genome shotgun (WGS) entry which is preliminary data.</text>
</comment>
<feature type="transmembrane region" description="Helical" evidence="1">
    <location>
        <begin position="67"/>
        <end position="90"/>
    </location>
</feature>
<feature type="transmembrane region" description="Helical" evidence="1">
    <location>
        <begin position="30"/>
        <end position="55"/>
    </location>
</feature>
<evidence type="ECO:0000259" key="2">
    <source>
        <dbReference type="Pfam" id="PF01757"/>
    </source>
</evidence>
<protein>
    <submittedName>
        <fullName evidence="3">Acyltransferase</fullName>
    </submittedName>
</protein>
<sequence length="470" mass="50554">MTTLMGFPSPAELDARTPSDRDRAIDVIRITALIGVVIGHTVMAISVIRGGVLIWDNLLSTSVVFQALTWIFQIMPLFFFAGAAACVTSWQPGSSWGTWLMKRCARLFRPVFYYFAFWAVTLAVLYPLLPQHVYEPVAGISIQLLWFLGVYVLVLAAMPALSRITTPARLIVGVVGVYAMVATVDAVRLHWSDASPLGYLNLAAWLIPAMFGVAYRRQLVTRRAALGMAVALLVVNVALLTWGPYELSLVGIEGMRLPNMSPPSLLLAGHAIVLSALAIAAAPAINRWARRPRVWWWTAIGNSGAMTLYLWHMPALLAVHILFDTAGHPRFPGRPDFLAVTFEQLFIMIGVVAVLFVALRPLENNPLPGWDGCPAITSVRRGRVVGILLCVAGAALLAAVKWGLKDDGLVCVSVMISALVAARALAALSEPGVSGLRNSPPPATSAASHAVRRAGAARVSVPSSPPIPAR</sequence>
<feature type="transmembrane region" description="Helical" evidence="1">
    <location>
        <begin position="224"/>
        <end position="245"/>
    </location>
</feature>
<organism evidence="3 4">
    <name type="scientific">Mycobacterium paragordonae</name>
    <dbReference type="NCBI Taxonomy" id="1389713"/>
    <lineage>
        <taxon>Bacteria</taxon>
        <taxon>Bacillati</taxon>
        <taxon>Actinomycetota</taxon>
        <taxon>Actinomycetes</taxon>
        <taxon>Mycobacteriales</taxon>
        <taxon>Mycobacteriaceae</taxon>
        <taxon>Mycobacterium</taxon>
    </lineage>
</organism>
<feature type="transmembrane region" description="Helical" evidence="1">
    <location>
        <begin position="337"/>
        <end position="359"/>
    </location>
</feature>
<dbReference type="Proteomes" id="UP000465240">
    <property type="component" value="Unassembled WGS sequence"/>
</dbReference>
<feature type="transmembrane region" description="Helical" evidence="1">
    <location>
        <begin position="111"/>
        <end position="128"/>
    </location>
</feature>
<feature type="transmembrane region" description="Helical" evidence="1">
    <location>
        <begin position="170"/>
        <end position="191"/>
    </location>
</feature>
<evidence type="ECO:0000256" key="1">
    <source>
        <dbReference type="SAM" id="Phobius"/>
    </source>
</evidence>
<gene>
    <name evidence="3" type="ORF">MPRG_58230</name>
</gene>
<keyword evidence="1" id="KW-0812">Transmembrane</keyword>
<feature type="transmembrane region" description="Helical" evidence="1">
    <location>
        <begin position="140"/>
        <end position="158"/>
    </location>
</feature>
<keyword evidence="1" id="KW-1133">Transmembrane helix</keyword>
<keyword evidence="1" id="KW-0472">Membrane</keyword>
<feature type="domain" description="Acyltransferase 3" evidence="2">
    <location>
        <begin position="23"/>
        <end position="357"/>
    </location>
</feature>
<reference evidence="3 4" key="1">
    <citation type="journal article" date="2019" name="Emerg. Microbes Infect.">
        <title>Comprehensive subspecies identification of 175 nontuberculous mycobacteria species based on 7547 genomic profiles.</title>
        <authorList>
            <person name="Matsumoto Y."/>
            <person name="Kinjo T."/>
            <person name="Motooka D."/>
            <person name="Nabeya D."/>
            <person name="Jung N."/>
            <person name="Uechi K."/>
            <person name="Horii T."/>
            <person name="Iida T."/>
            <person name="Fujita J."/>
            <person name="Nakamura S."/>
        </authorList>
    </citation>
    <scope>NUCLEOTIDE SEQUENCE [LARGE SCALE GENOMIC DNA]</scope>
    <source>
        <strain evidence="3 4">JCM 18565</strain>
    </source>
</reference>
<dbReference type="InterPro" id="IPR002656">
    <property type="entry name" value="Acyl_transf_3_dom"/>
</dbReference>
<keyword evidence="3" id="KW-0012">Acyltransferase</keyword>
<evidence type="ECO:0000313" key="4">
    <source>
        <dbReference type="Proteomes" id="UP000465240"/>
    </source>
</evidence>
<name>A0ABQ1CE17_9MYCO</name>
<feature type="transmembrane region" description="Helical" evidence="1">
    <location>
        <begin position="265"/>
        <end position="282"/>
    </location>
</feature>
<keyword evidence="4" id="KW-1185">Reference proteome</keyword>
<accession>A0ABQ1CE17</accession>
<feature type="transmembrane region" description="Helical" evidence="1">
    <location>
        <begin position="294"/>
        <end position="317"/>
    </location>
</feature>
<evidence type="ECO:0000313" key="3">
    <source>
        <dbReference type="EMBL" id="GFG82547.1"/>
    </source>
</evidence>
<dbReference type="GO" id="GO:0016746">
    <property type="term" value="F:acyltransferase activity"/>
    <property type="evidence" value="ECO:0007669"/>
    <property type="project" value="UniProtKB-KW"/>
</dbReference>
<keyword evidence="3" id="KW-0808">Transferase</keyword>
<dbReference type="Pfam" id="PF01757">
    <property type="entry name" value="Acyl_transf_3"/>
    <property type="match status" value="1"/>
</dbReference>
<feature type="transmembrane region" description="Helical" evidence="1">
    <location>
        <begin position="384"/>
        <end position="404"/>
    </location>
</feature>